<accession>A0A1B7N404</accession>
<evidence type="ECO:0000313" key="1">
    <source>
        <dbReference type="EMBL" id="OAX39562.1"/>
    </source>
</evidence>
<sequence>MNTFLSSLGSFKVCACLLFNQPWIIHEGNWSRRQEPPSYVDPAYRYLRSNQPYITGLARHETRGTYFDVCFTDFRIPHLLHGNIYRRNHHLPSIMDRLWQHISSSAGGHIRGKTMMVFPFQVQSQWVAHFAPISTNHGSHTRTGIYDTHFGSALCIISPRCMDL</sequence>
<proteinExistence type="predicted"/>
<name>A0A1B7N404_9AGAM</name>
<organism evidence="1 2">
    <name type="scientific">Rhizopogon vinicolor AM-OR11-026</name>
    <dbReference type="NCBI Taxonomy" id="1314800"/>
    <lineage>
        <taxon>Eukaryota</taxon>
        <taxon>Fungi</taxon>
        <taxon>Dikarya</taxon>
        <taxon>Basidiomycota</taxon>
        <taxon>Agaricomycotina</taxon>
        <taxon>Agaricomycetes</taxon>
        <taxon>Agaricomycetidae</taxon>
        <taxon>Boletales</taxon>
        <taxon>Suillineae</taxon>
        <taxon>Rhizopogonaceae</taxon>
        <taxon>Rhizopogon</taxon>
    </lineage>
</organism>
<dbReference type="InParanoid" id="A0A1B7N404"/>
<gene>
    <name evidence="1" type="ORF">K503DRAFT_77389</name>
</gene>
<dbReference type="Proteomes" id="UP000092154">
    <property type="component" value="Unassembled WGS sequence"/>
</dbReference>
<dbReference type="AlphaFoldDB" id="A0A1B7N404"/>
<dbReference type="EMBL" id="KV448245">
    <property type="protein sequence ID" value="OAX39562.1"/>
    <property type="molecule type" value="Genomic_DNA"/>
</dbReference>
<keyword evidence="2" id="KW-1185">Reference proteome</keyword>
<reference evidence="1 2" key="1">
    <citation type="submission" date="2016-06" db="EMBL/GenBank/DDBJ databases">
        <title>Comparative genomics of the ectomycorrhizal sister species Rhizopogon vinicolor and Rhizopogon vesiculosus (Basidiomycota: Boletales) reveals a divergence of the mating type B locus.</title>
        <authorList>
            <consortium name="DOE Joint Genome Institute"/>
            <person name="Mujic A.B."/>
            <person name="Kuo A."/>
            <person name="Tritt A."/>
            <person name="Lipzen A."/>
            <person name="Chen C."/>
            <person name="Johnson J."/>
            <person name="Sharma A."/>
            <person name="Barry K."/>
            <person name="Grigoriev I.V."/>
            <person name="Spatafora J.W."/>
        </authorList>
    </citation>
    <scope>NUCLEOTIDE SEQUENCE [LARGE SCALE GENOMIC DNA]</scope>
    <source>
        <strain evidence="1 2">AM-OR11-026</strain>
    </source>
</reference>
<protein>
    <submittedName>
        <fullName evidence="1">Uncharacterized protein</fullName>
    </submittedName>
</protein>
<evidence type="ECO:0000313" key="2">
    <source>
        <dbReference type="Proteomes" id="UP000092154"/>
    </source>
</evidence>